<proteinExistence type="predicted"/>
<reference evidence="3" key="1">
    <citation type="journal article" date="2016" name="Front. Microbiol.">
        <title>Genome Sequence of the Piezophilic, Mesophilic Sulfate-Reducing Bacterium Desulfovibrio indicus J2T.</title>
        <authorList>
            <person name="Cao J."/>
            <person name="Maignien L."/>
            <person name="Shao Z."/>
            <person name="Alain K."/>
            <person name="Jebbar M."/>
        </authorList>
    </citation>
    <scope>NUCLEOTIDE SEQUENCE</scope>
    <source>
        <strain evidence="3">DSM 16372</strain>
    </source>
</reference>
<dbReference type="Proteomes" id="UP001055247">
    <property type="component" value="Unassembled WGS sequence"/>
</dbReference>
<organism evidence="3 4">
    <name type="scientific">Methylobacterium hispanicum</name>
    <dbReference type="NCBI Taxonomy" id="270350"/>
    <lineage>
        <taxon>Bacteria</taxon>
        <taxon>Pseudomonadati</taxon>
        <taxon>Pseudomonadota</taxon>
        <taxon>Alphaproteobacteria</taxon>
        <taxon>Hyphomicrobiales</taxon>
        <taxon>Methylobacteriaceae</taxon>
        <taxon>Methylobacterium</taxon>
    </lineage>
</organism>
<evidence type="ECO:0000256" key="2">
    <source>
        <dbReference type="SAM" id="SignalP"/>
    </source>
</evidence>
<reference evidence="3" key="2">
    <citation type="submission" date="2021-08" db="EMBL/GenBank/DDBJ databases">
        <authorList>
            <person name="Tani A."/>
            <person name="Ola A."/>
            <person name="Ogura Y."/>
            <person name="Katsura K."/>
            <person name="Hayashi T."/>
        </authorList>
    </citation>
    <scope>NUCLEOTIDE SEQUENCE</scope>
    <source>
        <strain evidence="3">DSM 16372</strain>
    </source>
</reference>
<feature type="compositionally biased region" description="Gly residues" evidence="1">
    <location>
        <begin position="63"/>
        <end position="76"/>
    </location>
</feature>
<keyword evidence="2" id="KW-0732">Signal</keyword>
<evidence type="ECO:0008006" key="5">
    <source>
        <dbReference type="Google" id="ProtNLM"/>
    </source>
</evidence>
<accession>A0AAV4ZL81</accession>
<comment type="caution">
    <text evidence="3">The sequence shown here is derived from an EMBL/GenBank/DDBJ whole genome shotgun (WGS) entry which is preliminary data.</text>
</comment>
<protein>
    <recommendedName>
        <fullName evidence="5">Pentapeptide MXKDX repeat protein</fullName>
    </recommendedName>
</protein>
<dbReference type="AlphaFoldDB" id="A0AAV4ZL81"/>
<dbReference type="RefSeq" id="WP_066924276.1">
    <property type="nucleotide sequence ID" value="NZ_BPQO01000008.1"/>
</dbReference>
<feature type="region of interest" description="Disordered" evidence="1">
    <location>
        <begin position="23"/>
        <end position="96"/>
    </location>
</feature>
<evidence type="ECO:0000313" key="4">
    <source>
        <dbReference type="Proteomes" id="UP001055247"/>
    </source>
</evidence>
<name>A0AAV4ZL81_9HYPH</name>
<feature type="chain" id="PRO_5043551364" description="Pentapeptide MXKDX repeat protein" evidence="2">
    <location>
        <begin position="23"/>
        <end position="96"/>
    </location>
</feature>
<sequence>MQIKTIAAAASLVIGLSGAAFAQGTQPGAAGASDPAMRGGQGMDRSMTRMDPNTMPSSTGTTGREGGMGNMGGGTGKSSNTGVGMGNQGANQGARQ</sequence>
<evidence type="ECO:0000256" key="1">
    <source>
        <dbReference type="SAM" id="MobiDB-lite"/>
    </source>
</evidence>
<keyword evidence="4" id="KW-1185">Reference proteome</keyword>
<evidence type="ECO:0000313" key="3">
    <source>
        <dbReference type="EMBL" id="GJD88907.1"/>
    </source>
</evidence>
<dbReference type="EMBL" id="BPQO01000008">
    <property type="protein sequence ID" value="GJD88907.1"/>
    <property type="molecule type" value="Genomic_DNA"/>
</dbReference>
<feature type="signal peptide" evidence="2">
    <location>
        <begin position="1"/>
        <end position="22"/>
    </location>
</feature>
<gene>
    <name evidence="3" type="ORF">BHAOGJBA_2431</name>
</gene>